<protein>
    <submittedName>
        <fullName evidence="3">D-alanyl-D-alanine carboxypeptidase/D-alanyl-D-alanine-endopeptidase</fullName>
        <ecNumber evidence="3">3.4.16.4</ecNumber>
    </submittedName>
</protein>
<dbReference type="GO" id="GO:0006508">
    <property type="term" value="P:proteolysis"/>
    <property type="evidence" value="ECO:0007669"/>
    <property type="project" value="InterPro"/>
</dbReference>
<sequence>MRYLLLAAIRKSPIFLLIFFNALFTSRLAAIAFEEPSSSQSVLSAFPNKENPSSGSLCPAQLGSAIEAVINRPQLGRTRWGISIEPLSQNAIAHSLSVNQDNALYRREAEHYFIPASNVKLLTTAAALLQLGSDFRIRTSIYSAGVGSLRVVGRGDPSLTDVQLRELAQQLKRQGVRNVQQLIVDDGYFQGDAINLTWEWEDVQADYGTAVNSLILNQNAAELTLSPQQVGQPLELRWTDAIAARQWHIENQSVTATSAAPSTVEVTGVLGQPLLQIRGQLAVDAEPESFYLAILDPAKYFLQHFQRVLLEEGIPVASTVVSKTSTTGEQELAAIESAPLSVLLVETNQQSNNLYAEVLLRTLQISNDTQANKDSVEIGLNEVKEALTTLGVNPESYVLVDGSGLSRRNLVSPDAIVQTLKLMAQTPQAAVYRESLPVAGVSGTLRRRFLNTTAQGNLQAKTGTLTGASALSGYLDVPGYQPLVFSIMVNQSDQTVASLREAIDEIVLLLTRLRSC</sequence>
<dbReference type="SUPFAM" id="SSF56601">
    <property type="entry name" value="beta-lactamase/transpeptidase-like"/>
    <property type="match status" value="1"/>
</dbReference>
<organism evidence="3 4">
    <name type="scientific">Symplocastrum torsivum CPER-KK1</name>
    <dbReference type="NCBI Taxonomy" id="450513"/>
    <lineage>
        <taxon>Bacteria</taxon>
        <taxon>Bacillati</taxon>
        <taxon>Cyanobacteriota</taxon>
        <taxon>Cyanophyceae</taxon>
        <taxon>Oscillatoriophycideae</taxon>
        <taxon>Oscillatoriales</taxon>
        <taxon>Microcoleaceae</taxon>
        <taxon>Symplocastrum</taxon>
    </lineage>
</organism>
<dbReference type="Proteomes" id="UP000753908">
    <property type="component" value="Unassembled WGS sequence"/>
</dbReference>
<keyword evidence="3" id="KW-0121">Carboxypeptidase</keyword>
<reference evidence="3" key="2">
    <citation type="journal article" date="2022" name="Microbiol. Resour. Announc.">
        <title>Metagenome Sequencing to Explore Phylogenomics of Terrestrial Cyanobacteria.</title>
        <authorList>
            <person name="Ward R.D."/>
            <person name="Stajich J.E."/>
            <person name="Johansen J.R."/>
            <person name="Huntemann M."/>
            <person name="Clum A."/>
            <person name="Foster B."/>
            <person name="Foster B."/>
            <person name="Roux S."/>
            <person name="Palaniappan K."/>
            <person name="Varghese N."/>
            <person name="Mukherjee S."/>
            <person name="Reddy T.B.K."/>
            <person name="Daum C."/>
            <person name="Copeland A."/>
            <person name="Chen I.A."/>
            <person name="Ivanova N.N."/>
            <person name="Kyrpides N.C."/>
            <person name="Shapiro N."/>
            <person name="Eloe-Fadrosh E.A."/>
            <person name="Pietrasiak N."/>
        </authorList>
    </citation>
    <scope>NUCLEOTIDE SEQUENCE</scope>
    <source>
        <strain evidence="3">CPER-KK1</strain>
    </source>
</reference>
<evidence type="ECO:0000256" key="2">
    <source>
        <dbReference type="ARBA" id="ARBA00022801"/>
    </source>
</evidence>
<dbReference type="AlphaFoldDB" id="A0A951UB40"/>
<dbReference type="Pfam" id="PF02113">
    <property type="entry name" value="Peptidase_S13"/>
    <property type="match status" value="1"/>
</dbReference>
<dbReference type="PRINTS" id="PR00922">
    <property type="entry name" value="DADACBPTASE3"/>
</dbReference>
<dbReference type="Gene3D" id="3.40.710.10">
    <property type="entry name" value="DD-peptidase/beta-lactamase superfamily"/>
    <property type="match status" value="1"/>
</dbReference>
<dbReference type="PANTHER" id="PTHR30023:SF0">
    <property type="entry name" value="PENICILLIN-SENSITIVE CARBOXYPEPTIDASE A"/>
    <property type="match status" value="1"/>
</dbReference>
<reference evidence="3" key="1">
    <citation type="submission" date="2021-05" db="EMBL/GenBank/DDBJ databases">
        <authorList>
            <person name="Pietrasiak N."/>
            <person name="Ward R."/>
            <person name="Stajich J.E."/>
            <person name="Kurbessoian T."/>
        </authorList>
    </citation>
    <scope>NUCLEOTIDE SEQUENCE</scope>
    <source>
        <strain evidence="3">CPER-KK1</strain>
    </source>
</reference>
<keyword evidence="3" id="KW-0645">Protease</keyword>
<dbReference type="Gene3D" id="3.50.80.20">
    <property type="entry name" value="D-Ala-D-Ala carboxypeptidase C, peptidase S13"/>
    <property type="match status" value="1"/>
</dbReference>
<comment type="similarity">
    <text evidence="1">Belongs to the peptidase S13 family.</text>
</comment>
<dbReference type="InterPro" id="IPR012338">
    <property type="entry name" value="Beta-lactam/transpept-like"/>
</dbReference>
<evidence type="ECO:0000256" key="1">
    <source>
        <dbReference type="ARBA" id="ARBA00006096"/>
    </source>
</evidence>
<dbReference type="InterPro" id="IPR000667">
    <property type="entry name" value="Peptidase_S13"/>
</dbReference>
<dbReference type="PANTHER" id="PTHR30023">
    <property type="entry name" value="D-ALANYL-D-ALANINE CARBOXYPEPTIDASE"/>
    <property type="match status" value="1"/>
</dbReference>
<proteinExistence type="inferred from homology"/>
<dbReference type="GO" id="GO:0009002">
    <property type="term" value="F:serine-type D-Ala-D-Ala carboxypeptidase activity"/>
    <property type="evidence" value="ECO:0007669"/>
    <property type="project" value="UniProtKB-EC"/>
</dbReference>
<dbReference type="NCBIfam" id="TIGR00666">
    <property type="entry name" value="PBP4"/>
    <property type="match status" value="1"/>
</dbReference>
<accession>A0A951UB40</accession>
<comment type="caution">
    <text evidence="3">The sequence shown here is derived from an EMBL/GenBank/DDBJ whole genome shotgun (WGS) entry which is preliminary data.</text>
</comment>
<dbReference type="EMBL" id="JAHHIF010000026">
    <property type="protein sequence ID" value="MBW4546537.1"/>
    <property type="molecule type" value="Genomic_DNA"/>
</dbReference>
<dbReference type="GO" id="GO:0000270">
    <property type="term" value="P:peptidoglycan metabolic process"/>
    <property type="evidence" value="ECO:0007669"/>
    <property type="project" value="TreeGrafter"/>
</dbReference>
<name>A0A951UB40_9CYAN</name>
<evidence type="ECO:0000313" key="3">
    <source>
        <dbReference type="EMBL" id="MBW4546537.1"/>
    </source>
</evidence>
<keyword evidence="2 3" id="KW-0378">Hydrolase</keyword>
<evidence type="ECO:0000313" key="4">
    <source>
        <dbReference type="Proteomes" id="UP000753908"/>
    </source>
</evidence>
<gene>
    <name evidence="3" type="primary">dacB</name>
    <name evidence="3" type="ORF">KME25_19130</name>
</gene>
<dbReference type="EC" id="3.4.16.4" evidence="3"/>